<dbReference type="InterPro" id="IPR003607">
    <property type="entry name" value="HD/PDEase_dom"/>
</dbReference>
<comment type="caution">
    <text evidence="2">The sequence shown here is derived from an EMBL/GenBank/DDBJ whole genome shotgun (WGS) entry which is preliminary data.</text>
</comment>
<keyword evidence="3" id="KW-1185">Reference proteome</keyword>
<dbReference type="PANTHER" id="PTHR46246">
    <property type="entry name" value="GUANOSINE-3',5'-BIS(DIPHOSPHATE) 3'-PYROPHOSPHOHYDROLASE MESH1"/>
    <property type="match status" value="1"/>
</dbReference>
<accession>A0ABQ2D0M5</accession>
<evidence type="ECO:0000313" key="3">
    <source>
        <dbReference type="Proteomes" id="UP000632222"/>
    </source>
</evidence>
<proteinExistence type="predicted"/>
<evidence type="ECO:0000259" key="1">
    <source>
        <dbReference type="SMART" id="SM00471"/>
    </source>
</evidence>
<dbReference type="EMBL" id="BMOD01000006">
    <property type="protein sequence ID" value="GGJ34702.1"/>
    <property type="molecule type" value="Genomic_DNA"/>
</dbReference>
<gene>
    <name evidence="2" type="ORF">GCM10008938_21120</name>
</gene>
<protein>
    <recommendedName>
        <fullName evidence="1">HD/PDEase domain-containing protein</fullName>
    </recommendedName>
</protein>
<dbReference type="RefSeq" id="WP_229684725.1">
    <property type="nucleotide sequence ID" value="NZ_BMOD01000006.1"/>
</dbReference>
<reference evidence="3" key="1">
    <citation type="journal article" date="2019" name="Int. J. Syst. Evol. Microbiol.">
        <title>The Global Catalogue of Microorganisms (GCM) 10K type strain sequencing project: providing services to taxonomists for standard genome sequencing and annotation.</title>
        <authorList>
            <consortium name="The Broad Institute Genomics Platform"/>
            <consortium name="The Broad Institute Genome Sequencing Center for Infectious Disease"/>
            <person name="Wu L."/>
            <person name="Ma J."/>
        </authorList>
    </citation>
    <scope>NUCLEOTIDE SEQUENCE [LARGE SCALE GENOMIC DNA]</scope>
    <source>
        <strain evidence="3">JCM 14370</strain>
    </source>
</reference>
<feature type="domain" description="HD/PDEase" evidence="1">
    <location>
        <begin position="32"/>
        <end position="149"/>
    </location>
</feature>
<dbReference type="SMART" id="SM00471">
    <property type="entry name" value="HDc"/>
    <property type="match status" value="1"/>
</dbReference>
<dbReference type="PANTHER" id="PTHR46246:SF1">
    <property type="entry name" value="GUANOSINE-3',5'-BIS(DIPHOSPHATE) 3'-PYROPHOSPHOHYDROLASE MESH1"/>
    <property type="match status" value="1"/>
</dbReference>
<dbReference type="Proteomes" id="UP000632222">
    <property type="component" value="Unassembled WGS sequence"/>
</dbReference>
<organism evidence="2 3">
    <name type="scientific">Deinococcus roseus</name>
    <dbReference type="NCBI Taxonomy" id="392414"/>
    <lineage>
        <taxon>Bacteria</taxon>
        <taxon>Thermotogati</taxon>
        <taxon>Deinococcota</taxon>
        <taxon>Deinococci</taxon>
        <taxon>Deinococcales</taxon>
        <taxon>Deinococcaceae</taxon>
        <taxon>Deinococcus</taxon>
    </lineage>
</organism>
<dbReference type="InterPro" id="IPR052194">
    <property type="entry name" value="MESH1"/>
</dbReference>
<dbReference type="SUPFAM" id="SSF109604">
    <property type="entry name" value="HD-domain/PDEase-like"/>
    <property type="match status" value="1"/>
</dbReference>
<dbReference type="Pfam" id="PF13328">
    <property type="entry name" value="HD_4"/>
    <property type="match status" value="1"/>
</dbReference>
<evidence type="ECO:0000313" key="2">
    <source>
        <dbReference type="EMBL" id="GGJ34702.1"/>
    </source>
</evidence>
<name>A0ABQ2D0M5_9DEIO</name>
<dbReference type="Gene3D" id="1.10.3210.10">
    <property type="entry name" value="Hypothetical protein af1432"/>
    <property type="match status" value="1"/>
</dbReference>
<sequence length="222" mass="25300">MMVSPLLLTESFQNALDYAYILHRGQTRKGPEAIPYLGHLLGVSSLVIEHGGNETEAIAALLHDSIEDVGEEIIPELLARFGSEVLDIVLGCTDASREAKSRVKDARADWLDRKERYVQSIPEKTEATRLVSLADKVYNARSIQEDYRDMGDALWSRFTAGKWGTLWYYRMLTEAFRKTSSDSHPRYQRLVKLLVRTTQDTERLLGVSDYGAGEFKQHFLRM</sequence>